<organism evidence="2 3">
    <name type="scientific">Trichodelitschia bisporula</name>
    <dbReference type="NCBI Taxonomy" id="703511"/>
    <lineage>
        <taxon>Eukaryota</taxon>
        <taxon>Fungi</taxon>
        <taxon>Dikarya</taxon>
        <taxon>Ascomycota</taxon>
        <taxon>Pezizomycotina</taxon>
        <taxon>Dothideomycetes</taxon>
        <taxon>Dothideomycetes incertae sedis</taxon>
        <taxon>Phaeotrichales</taxon>
        <taxon>Phaeotrichaceae</taxon>
        <taxon>Trichodelitschia</taxon>
    </lineage>
</organism>
<feature type="compositionally biased region" description="Basic and acidic residues" evidence="1">
    <location>
        <begin position="103"/>
        <end position="113"/>
    </location>
</feature>
<dbReference type="Proteomes" id="UP000799640">
    <property type="component" value="Unassembled WGS sequence"/>
</dbReference>
<proteinExistence type="predicted"/>
<dbReference type="AlphaFoldDB" id="A0A6G1HXT3"/>
<reference evidence="2" key="1">
    <citation type="journal article" date="2020" name="Stud. Mycol.">
        <title>101 Dothideomycetes genomes: a test case for predicting lifestyles and emergence of pathogens.</title>
        <authorList>
            <person name="Haridas S."/>
            <person name="Albert R."/>
            <person name="Binder M."/>
            <person name="Bloem J."/>
            <person name="Labutti K."/>
            <person name="Salamov A."/>
            <person name="Andreopoulos B."/>
            <person name="Baker S."/>
            <person name="Barry K."/>
            <person name="Bills G."/>
            <person name="Bluhm B."/>
            <person name="Cannon C."/>
            <person name="Castanera R."/>
            <person name="Culley D."/>
            <person name="Daum C."/>
            <person name="Ezra D."/>
            <person name="Gonzalez J."/>
            <person name="Henrissat B."/>
            <person name="Kuo A."/>
            <person name="Liang C."/>
            <person name="Lipzen A."/>
            <person name="Lutzoni F."/>
            <person name="Magnuson J."/>
            <person name="Mondo S."/>
            <person name="Nolan M."/>
            <person name="Ohm R."/>
            <person name="Pangilinan J."/>
            <person name="Park H.-J."/>
            <person name="Ramirez L."/>
            <person name="Alfaro M."/>
            <person name="Sun H."/>
            <person name="Tritt A."/>
            <person name="Yoshinaga Y."/>
            <person name="Zwiers L.-H."/>
            <person name="Turgeon B."/>
            <person name="Goodwin S."/>
            <person name="Spatafora J."/>
            <person name="Crous P."/>
            <person name="Grigoriev I."/>
        </authorList>
    </citation>
    <scope>NUCLEOTIDE SEQUENCE</scope>
    <source>
        <strain evidence="2">CBS 262.69</strain>
    </source>
</reference>
<evidence type="ECO:0000313" key="3">
    <source>
        <dbReference type="Proteomes" id="UP000799640"/>
    </source>
</evidence>
<feature type="region of interest" description="Disordered" evidence="1">
    <location>
        <begin position="90"/>
        <end position="113"/>
    </location>
</feature>
<evidence type="ECO:0000313" key="2">
    <source>
        <dbReference type="EMBL" id="KAF2400647.1"/>
    </source>
</evidence>
<accession>A0A6G1HXT3</accession>
<dbReference type="EMBL" id="ML996694">
    <property type="protein sequence ID" value="KAF2400647.1"/>
    <property type="molecule type" value="Genomic_DNA"/>
</dbReference>
<gene>
    <name evidence="2" type="ORF">EJ06DRAFT_556183</name>
</gene>
<evidence type="ECO:0000256" key="1">
    <source>
        <dbReference type="SAM" id="MobiDB-lite"/>
    </source>
</evidence>
<sequence>MPTARTAHVSPIGNAAWSTHARLINEMPTARADFGSRIGEGQPRAKRGRGLRVITPPMTPTPGGDFIGGVEMEMGMGMEVDEPPAVVEEVERAAKRRRGHGWSSDERREESGDADAGKWWRVYAFGEEGFEGGWAGGGQMDLTVENQRGWEGSGGVSPRSF</sequence>
<keyword evidence="3" id="KW-1185">Reference proteome</keyword>
<protein>
    <submittedName>
        <fullName evidence="2">Uncharacterized protein</fullName>
    </submittedName>
</protein>
<name>A0A6G1HXT3_9PEZI</name>